<dbReference type="PROSITE" id="PS00108">
    <property type="entry name" value="PROTEIN_KINASE_ST"/>
    <property type="match status" value="1"/>
</dbReference>
<comment type="caution">
    <text evidence="2">The sequence shown here is derived from an EMBL/GenBank/DDBJ whole genome shotgun (WGS) entry which is preliminary data.</text>
</comment>
<dbReference type="Proteomes" id="UP001470230">
    <property type="component" value="Unassembled WGS sequence"/>
</dbReference>
<dbReference type="PANTHER" id="PTHR44167:SF24">
    <property type="entry name" value="SERINE_THREONINE-PROTEIN KINASE CHK2"/>
    <property type="match status" value="1"/>
</dbReference>
<dbReference type="Pfam" id="PF00069">
    <property type="entry name" value="Pkinase"/>
    <property type="match status" value="1"/>
</dbReference>
<organism evidence="2 3">
    <name type="scientific">Tritrichomonas musculus</name>
    <dbReference type="NCBI Taxonomy" id="1915356"/>
    <lineage>
        <taxon>Eukaryota</taxon>
        <taxon>Metamonada</taxon>
        <taxon>Parabasalia</taxon>
        <taxon>Tritrichomonadida</taxon>
        <taxon>Tritrichomonadidae</taxon>
        <taxon>Tritrichomonas</taxon>
    </lineage>
</organism>
<name>A0ABR2JXL4_9EUKA</name>
<accession>A0ABR2JXL4</accession>
<dbReference type="SUPFAM" id="SSF56112">
    <property type="entry name" value="Protein kinase-like (PK-like)"/>
    <property type="match status" value="1"/>
</dbReference>
<dbReference type="InterPro" id="IPR000719">
    <property type="entry name" value="Prot_kinase_dom"/>
</dbReference>
<dbReference type="InterPro" id="IPR011009">
    <property type="entry name" value="Kinase-like_dom_sf"/>
</dbReference>
<evidence type="ECO:0000313" key="2">
    <source>
        <dbReference type="EMBL" id="KAK8883605.1"/>
    </source>
</evidence>
<feature type="domain" description="Protein kinase" evidence="1">
    <location>
        <begin position="18"/>
        <end position="291"/>
    </location>
</feature>
<proteinExistence type="predicted"/>
<reference evidence="2 3" key="1">
    <citation type="submission" date="2024-04" db="EMBL/GenBank/DDBJ databases">
        <title>Tritrichomonas musculus Genome.</title>
        <authorList>
            <person name="Alves-Ferreira E."/>
            <person name="Grigg M."/>
            <person name="Lorenzi H."/>
            <person name="Galac M."/>
        </authorList>
    </citation>
    <scope>NUCLEOTIDE SEQUENCE [LARGE SCALE GENOMIC DNA]</scope>
    <source>
        <strain evidence="2 3">EAF2021</strain>
    </source>
</reference>
<sequence length="310" mass="36767">MRNLYQPIFLPKDTIGEFEIKSSLNYQTRNQTYKAFNPKSGKEYFIKIREYETFNDISNIYCEMQVLDQLKDNYFILNHTHNIIKEINVKKDIENGEIKEHQKTFMITIMPYYNCPNLQSFFYKNVIKLHKPEIKPQIFYKILLILENIHDKRIVHHDIKPENFLVRNQDPLDIILTDFEFSVQLRENEKIKCLCGTLQYMAPEILKIQDHDMAADIWSLGVMIYSFSRYVLPFKISKDDDINAIKEKITTKKLSFGKKFSRSLGNLLYKMLEVDPSKRISAKEALNHPFFKEFPSLIELKNEEVGNSII</sequence>
<gene>
    <name evidence="2" type="ORF">M9Y10_042699</name>
</gene>
<dbReference type="SMART" id="SM00220">
    <property type="entry name" value="S_TKc"/>
    <property type="match status" value="1"/>
</dbReference>
<evidence type="ECO:0000313" key="3">
    <source>
        <dbReference type="Proteomes" id="UP001470230"/>
    </source>
</evidence>
<evidence type="ECO:0000259" key="1">
    <source>
        <dbReference type="PROSITE" id="PS50011"/>
    </source>
</evidence>
<dbReference type="InterPro" id="IPR008271">
    <property type="entry name" value="Ser/Thr_kinase_AS"/>
</dbReference>
<protein>
    <recommendedName>
        <fullName evidence="1">Protein kinase domain-containing protein</fullName>
    </recommendedName>
</protein>
<dbReference type="PROSITE" id="PS50011">
    <property type="entry name" value="PROTEIN_KINASE_DOM"/>
    <property type="match status" value="1"/>
</dbReference>
<dbReference type="EMBL" id="JAPFFF010000008">
    <property type="protein sequence ID" value="KAK8883605.1"/>
    <property type="molecule type" value="Genomic_DNA"/>
</dbReference>
<keyword evidence="3" id="KW-1185">Reference proteome</keyword>
<dbReference type="Gene3D" id="1.10.510.10">
    <property type="entry name" value="Transferase(Phosphotransferase) domain 1"/>
    <property type="match status" value="1"/>
</dbReference>
<dbReference type="PANTHER" id="PTHR44167">
    <property type="entry name" value="OVARIAN-SPECIFIC SERINE/THREONINE-PROTEIN KINASE LOK-RELATED"/>
    <property type="match status" value="1"/>
</dbReference>